<dbReference type="EMBL" id="BFBB01000002">
    <property type="protein sequence ID" value="GBF49166.1"/>
    <property type="molecule type" value="Genomic_DNA"/>
</dbReference>
<comment type="subcellular location">
    <subcellularLocation>
        <location evidence="8">Cytoplasm</location>
    </subcellularLocation>
</comment>
<feature type="domain" description="Aspartate/glutamate/uridylate kinase" evidence="9">
    <location>
        <begin position="16"/>
        <end position="242"/>
    </location>
</feature>
<dbReference type="InterPro" id="IPR011529">
    <property type="entry name" value="Glu_5kinase"/>
</dbReference>
<evidence type="ECO:0000256" key="1">
    <source>
        <dbReference type="ARBA" id="ARBA00022490"/>
    </source>
</evidence>
<sequence>MSTERIDLLKSLKDTKTIVIKIGSARVSTSPEKTNDFLYGLVGEIRALRDQGKKVILVSSGAIAQGKRLYSKIKLSEPNSQIALAEKQAFAAMGQNRLMNLYESFFSRVNIPIAQILFGRRDLGEAQNFVNLKNTFQQLLDWGVLPIVNENDSISTEEINLGDNDVLSSIVTATVGAEMLIILTSVDGYLKDGKPVPFLQEIGEAEEKYALGPSGPGTGGMMTKLKAAKYILPFGMKTVILNGERKNIISQFFQDPNIGTLIANPKINFFAPTEKEVQKRFFQ</sequence>
<dbReference type="CDD" id="cd04242">
    <property type="entry name" value="AAK_G5K_ProB"/>
    <property type="match status" value="1"/>
</dbReference>
<evidence type="ECO:0000256" key="3">
    <source>
        <dbReference type="ARBA" id="ARBA00022650"/>
    </source>
</evidence>
<keyword evidence="6 8" id="KW-0418">Kinase</keyword>
<comment type="similarity">
    <text evidence="8">Belongs to the glutamate 5-kinase family.</text>
</comment>
<keyword evidence="2 8" id="KW-0028">Amino-acid biosynthesis</keyword>
<dbReference type="EC" id="2.7.2.11" evidence="8"/>
<comment type="pathway">
    <text evidence="8">Amino-acid biosynthesis; L-proline biosynthesis; L-glutamate 5-semialdehyde from L-glutamate: step 1/2.</text>
</comment>
<evidence type="ECO:0000313" key="11">
    <source>
        <dbReference type="Proteomes" id="UP000245133"/>
    </source>
</evidence>
<dbReference type="FunFam" id="3.40.1160.10:FF:000006">
    <property type="entry name" value="Glutamate 5-kinase"/>
    <property type="match status" value="1"/>
</dbReference>
<feature type="binding site" evidence="8">
    <location>
        <position position="164"/>
    </location>
    <ligand>
        <name>substrate</name>
    </ligand>
</feature>
<comment type="function">
    <text evidence="8">Catalyzes the transfer of a phosphate group to glutamate to form L-glutamate 5-phosphate.</text>
</comment>
<dbReference type="PRINTS" id="PR00474">
    <property type="entry name" value="GLU5KINASE"/>
</dbReference>
<dbReference type="PANTHER" id="PTHR43654:SF1">
    <property type="entry name" value="ISOPENTENYL PHOSPHATE KINASE"/>
    <property type="match status" value="1"/>
</dbReference>
<organism evidence="10 11">
    <name type="scientific">Leptospira ryugenii</name>
    <dbReference type="NCBI Taxonomy" id="1917863"/>
    <lineage>
        <taxon>Bacteria</taxon>
        <taxon>Pseudomonadati</taxon>
        <taxon>Spirochaetota</taxon>
        <taxon>Spirochaetia</taxon>
        <taxon>Leptospirales</taxon>
        <taxon>Leptospiraceae</taxon>
        <taxon>Leptospira</taxon>
    </lineage>
</organism>
<feature type="binding site" evidence="8">
    <location>
        <position position="60"/>
    </location>
    <ligand>
        <name>substrate</name>
    </ligand>
</feature>
<evidence type="ECO:0000259" key="9">
    <source>
        <dbReference type="Pfam" id="PF00696"/>
    </source>
</evidence>
<dbReference type="InterPro" id="IPR001057">
    <property type="entry name" value="Glu/AcGlu_kinase"/>
</dbReference>
<keyword evidence="3 8" id="KW-0641">Proline biosynthesis</keyword>
<dbReference type="GO" id="GO:0055129">
    <property type="term" value="P:L-proline biosynthetic process"/>
    <property type="evidence" value="ECO:0007669"/>
    <property type="project" value="UniProtKB-UniRule"/>
</dbReference>
<dbReference type="AlphaFoldDB" id="A0A2P2DX29"/>
<evidence type="ECO:0000256" key="6">
    <source>
        <dbReference type="ARBA" id="ARBA00022777"/>
    </source>
</evidence>
<dbReference type="GO" id="GO:0004349">
    <property type="term" value="F:glutamate 5-kinase activity"/>
    <property type="evidence" value="ECO:0007669"/>
    <property type="project" value="UniProtKB-UniRule"/>
</dbReference>
<evidence type="ECO:0000256" key="7">
    <source>
        <dbReference type="ARBA" id="ARBA00022840"/>
    </source>
</evidence>
<dbReference type="PANTHER" id="PTHR43654">
    <property type="entry name" value="GLUTAMATE 5-KINASE"/>
    <property type="match status" value="1"/>
</dbReference>
<keyword evidence="7 8" id="KW-0067">ATP-binding</keyword>
<keyword evidence="5 8" id="KW-0547">Nucleotide-binding</keyword>
<dbReference type="Gene3D" id="3.40.1160.10">
    <property type="entry name" value="Acetylglutamate kinase-like"/>
    <property type="match status" value="1"/>
</dbReference>
<keyword evidence="4 8" id="KW-0808">Transferase</keyword>
<dbReference type="SUPFAM" id="SSF53633">
    <property type="entry name" value="Carbamate kinase-like"/>
    <property type="match status" value="1"/>
</dbReference>
<dbReference type="NCBIfam" id="TIGR01027">
    <property type="entry name" value="proB"/>
    <property type="match status" value="1"/>
</dbReference>
<dbReference type="HAMAP" id="MF_00456">
    <property type="entry name" value="ProB"/>
    <property type="match status" value="1"/>
</dbReference>
<feature type="binding site" evidence="8">
    <location>
        <position position="152"/>
    </location>
    <ligand>
        <name>substrate</name>
    </ligand>
</feature>
<accession>A0A2P2DX29</accession>
<evidence type="ECO:0000256" key="2">
    <source>
        <dbReference type="ARBA" id="ARBA00022605"/>
    </source>
</evidence>
<gene>
    <name evidence="8 10" type="primary">proB</name>
    <name evidence="10" type="ORF">LPTSP4_06760</name>
</gene>
<dbReference type="Pfam" id="PF00696">
    <property type="entry name" value="AA_kinase"/>
    <property type="match status" value="1"/>
</dbReference>
<comment type="caution">
    <text evidence="10">The sequence shown here is derived from an EMBL/GenBank/DDBJ whole genome shotgun (WGS) entry which is preliminary data.</text>
</comment>
<dbReference type="OrthoDB" id="9804434at2"/>
<dbReference type="GO" id="GO:0005829">
    <property type="term" value="C:cytosol"/>
    <property type="evidence" value="ECO:0007669"/>
    <property type="project" value="TreeGrafter"/>
</dbReference>
<keyword evidence="1 8" id="KW-0963">Cytoplasm</keyword>
<dbReference type="InterPro" id="IPR036393">
    <property type="entry name" value="AceGlu_kinase-like_sf"/>
</dbReference>
<evidence type="ECO:0000256" key="5">
    <source>
        <dbReference type="ARBA" id="ARBA00022741"/>
    </source>
</evidence>
<dbReference type="InterPro" id="IPR005715">
    <property type="entry name" value="Glu_5kinase/COase_Synthase"/>
</dbReference>
<feature type="binding site" evidence="8">
    <location>
        <position position="21"/>
    </location>
    <ligand>
        <name>ATP</name>
        <dbReference type="ChEBI" id="CHEBI:30616"/>
    </ligand>
</feature>
<feature type="binding site" evidence="8">
    <location>
        <begin position="218"/>
        <end position="224"/>
    </location>
    <ligand>
        <name>ATP</name>
        <dbReference type="ChEBI" id="CHEBI:30616"/>
    </ligand>
</feature>
<dbReference type="GO" id="GO:0005524">
    <property type="term" value="F:ATP binding"/>
    <property type="evidence" value="ECO:0007669"/>
    <property type="project" value="UniProtKB-KW"/>
</dbReference>
<evidence type="ECO:0000313" key="10">
    <source>
        <dbReference type="EMBL" id="GBF49166.1"/>
    </source>
</evidence>
<dbReference type="InterPro" id="IPR001048">
    <property type="entry name" value="Asp/Glu/Uridylate_kinase"/>
</dbReference>
<reference evidence="10 11" key="1">
    <citation type="submission" date="2018-02" db="EMBL/GenBank/DDBJ databases">
        <title>Novel Leptospira species isolated from soil and water in Japan.</title>
        <authorList>
            <person name="Nakao R."/>
            <person name="Masuzawa T."/>
        </authorList>
    </citation>
    <scope>NUCLEOTIDE SEQUENCE [LARGE SCALE GENOMIC DNA]</scope>
    <source>
        <strain evidence="10 11">YH101</strain>
    </source>
</reference>
<evidence type="ECO:0000256" key="4">
    <source>
        <dbReference type="ARBA" id="ARBA00022679"/>
    </source>
</evidence>
<evidence type="ECO:0000256" key="8">
    <source>
        <dbReference type="HAMAP-Rule" id="MF_00456"/>
    </source>
</evidence>
<dbReference type="Proteomes" id="UP000245133">
    <property type="component" value="Unassembled WGS sequence"/>
</dbReference>
<comment type="caution">
    <text evidence="8">Lacks conserved residue(s) required for the propagation of feature annotation.</text>
</comment>
<name>A0A2P2DX29_9LEPT</name>
<dbReference type="RefSeq" id="WP_108973697.1">
    <property type="nucleotide sequence ID" value="NZ_BFBB01000002.1"/>
</dbReference>
<dbReference type="InterPro" id="IPR041739">
    <property type="entry name" value="G5K_ProB"/>
</dbReference>
<dbReference type="UniPathway" id="UPA00098">
    <property type="reaction ID" value="UER00359"/>
</dbReference>
<protein>
    <recommendedName>
        <fullName evidence="8">Glutamate 5-kinase</fullName>
        <ecNumber evidence="8">2.7.2.11</ecNumber>
    </recommendedName>
    <alternativeName>
        <fullName evidence="8">Gamma-glutamyl kinase</fullName>
        <shortName evidence="8">GK</shortName>
    </alternativeName>
</protein>
<proteinExistence type="inferred from homology"/>
<dbReference type="PIRSF" id="PIRSF000729">
    <property type="entry name" value="GK"/>
    <property type="match status" value="1"/>
</dbReference>
<comment type="catalytic activity">
    <reaction evidence="8">
        <text>L-glutamate + ATP = L-glutamyl 5-phosphate + ADP</text>
        <dbReference type="Rhea" id="RHEA:14877"/>
        <dbReference type="ChEBI" id="CHEBI:29985"/>
        <dbReference type="ChEBI" id="CHEBI:30616"/>
        <dbReference type="ChEBI" id="CHEBI:58274"/>
        <dbReference type="ChEBI" id="CHEBI:456216"/>
        <dbReference type="EC" id="2.7.2.11"/>
    </reaction>
</comment>
<keyword evidence="11" id="KW-1185">Reference proteome</keyword>